<proteinExistence type="predicted"/>
<name>A0A8S5QVX7_9CAUD</name>
<evidence type="ECO:0000313" key="1">
    <source>
        <dbReference type="EMBL" id="DAE23130.1"/>
    </source>
</evidence>
<protein>
    <submittedName>
        <fullName evidence="1">Uncharacterized protein</fullName>
    </submittedName>
</protein>
<reference evidence="1" key="1">
    <citation type="journal article" date="2021" name="Proc. Natl. Acad. Sci. U.S.A.">
        <title>A Catalog of Tens of Thousands of Viruses from Human Metagenomes Reveals Hidden Associations with Chronic Diseases.</title>
        <authorList>
            <person name="Tisza M.J."/>
            <person name="Buck C.B."/>
        </authorList>
    </citation>
    <scope>NUCLEOTIDE SEQUENCE</scope>
    <source>
        <strain evidence="1">Ctt0Q14</strain>
    </source>
</reference>
<accession>A0A8S5QVX7</accession>
<organism evidence="1">
    <name type="scientific">Siphoviridae sp. ctt0Q14</name>
    <dbReference type="NCBI Taxonomy" id="2826489"/>
    <lineage>
        <taxon>Viruses</taxon>
        <taxon>Duplodnaviria</taxon>
        <taxon>Heunggongvirae</taxon>
        <taxon>Uroviricota</taxon>
        <taxon>Caudoviricetes</taxon>
    </lineage>
</organism>
<dbReference type="EMBL" id="BK015747">
    <property type="protein sequence ID" value="DAE23130.1"/>
    <property type="molecule type" value="Genomic_DNA"/>
</dbReference>
<sequence>MEDLKQLDEPKEKVTLPRPVANWISCVRGRNKTLHFALENAPEEVNLWFCEDEKNRQNIFANA</sequence>